<dbReference type="PANTHER" id="PTHR30408:SF12">
    <property type="entry name" value="TYPE I RESTRICTION ENZYME MJAVIII SPECIFICITY SUBUNIT"/>
    <property type="match status" value="1"/>
</dbReference>
<dbReference type="Gene3D" id="1.10.287.1120">
    <property type="entry name" value="Bipartite methylase S protein"/>
    <property type="match status" value="2"/>
</dbReference>
<dbReference type="SUPFAM" id="SSF116734">
    <property type="entry name" value="DNA methylase specificity domain"/>
    <property type="match status" value="2"/>
</dbReference>
<accession>A0ABN6SGA0</accession>
<dbReference type="Proteomes" id="UP001321748">
    <property type="component" value="Chromosome"/>
</dbReference>
<evidence type="ECO:0000256" key="3">
    <source>
        <dbReference type="ARBA" id="ARBA00023125"/>
    </source>
</evidence>
<dbReference type="Gene3D" id="3.90.220.20">
    <property type="entry name" value="DNA methylase specificity domains"/>
    <property type="match status" value="2"/>
</dbReference>
<dbReference type="InterPro" id="IPR044946">
    <property type="entry name" value="Restrct_endonuc_typeI_TRD_sf"/>
</dbReference>
<protein>
    <recommendedName>
        <fullName evidence="4">Type I restriction modification DNA specificity domain-containing protein</fullName>
    </recommendedName>
</protein>
<gene>
    <name evidence="5" type="ORF">KIMH_11300</name>
</gene>
<evidence type="ECO:0000256" key="2">
    <source>
        <dbReference type="ARBA" id="ARBA00022747"/>
    </source>
</evidence>
<dbReference type="Pfam" id="PF01420">
    <property type="entry name" value="Methylase_S"/>
    <property type="match status" value="1"/>
</dbReference>
<feature type="domain" description="Type I restriction modification DNA specificity" evidence="4">
    <location>
        <begin position="172"/>
        <end position="341"/>
    </location>
</feature>
<keyword evidence="2" id="KW-0680">Restriction system</keyword>
<organism evidence="5 6">
    <name type="scientific">Bombiscardovia apis</name>
    <dbReference type="NCBI Taxonomy" id="2932182"/>
    <lineage>
        <taxon>Bacteria</taxon>
        <taxon>Bacillati</taxon>
        <taxon>Actinomycetota</taxon>
        <taxon>Actinomycetes</taxon>
        <taxon>Bifidobacteriales</taxon>
        <taxon>Bifidobacteriaceae</taxon>
        <taxon>Bombiscardovia</taxon>
    </lineage>
</organism>
<evidence type="ECO:0000313" key="5">
    <source>
        <dbReference type="EMBL" id="BDR55019.1"/>
    </source>
</evidence>
<evidence type="ECO:0000259" key="4">
    <source>
        <dbReference type="Pfam" id="PF01420"/>
    </source>
</evidence>
<evidence type="ECO:0000313" key="6">
    <source>
        <dbReference type="Proteomes" id="UP001321748"/>
    </source>
</evidence>
<dbReference type="PANTHER" id="PTHR30408">
    <property type="entry name" value="TYPE-1 RESTRICTION ENZYME ECOKI SPECIFICITY PROTEIN"/>
    <property type="match status" value="1"/>
</dbReference>
<proteinExistence type="inferred from homology"/>
<dbReference type="EMBL" id="AP026800">
    <property type="protein sequence ID" value="BDR55019.1"/>
    <property type="molecule type" value="Genomic_DNA"/>
</dbReference>
<dbReference type="InterPro" id="IPR052021">
    <property type="entry name" value="Type-I_RS_S_subunit"/>
</dbReference>
<comment type="similarity">
    <text evidence="1">Belongs to the type-I restriction system S methylase family.</text>
</comment>
<reference evidence="5 6" key="1">
    <citation type="journal article" date="2023" name="Microbiol. Spectr.">
        <title>Symbiosis of Carpenter Bees with Uncharacterized Lactic Acid Bacteria Showing NAD Auxotrophy.</title>
        <authorList>
            <person name="Kawasaki S."/>
            <person name="Ozawa K."/>
            <person name="Mori T."/>
            <person name="Yamamoto A."/>
            <person name="Ito M."/>
            <person name="Ohkuma M."/>
            <person name="Sakamoto M."/>
            <person name="Matsutani M."/>
        </authorList>
    </citation>
    <scope>NUCLEOTIDE SEQUENCE [LARGE SCALE GENOMIC DNA]</scope>
    <source>
        <strain evidence="5 6">KimH</strain>
    </source>
</reference>
<sequence>MPVLSVTQDSGVVYRDDLAIDIKYEPTSLNTYKVVSPGDYIISLRSFQGGFERSDLEGIVSPAYTVFNFVSSEDQDGGYWSTYFKTYRFIESLKQIIFGIRDGKAISFGEFGSLLLNNPSLLEQQTIAKFFSILDNLIAAHERKCELLKKKKAYYLQQIFSQKLRFKGFTQPWQQRKLGEIAKHQYGGGTPKTSVPQNWNGRLPWIQSSDLSEESPLWVQAHKKITQTGLNSSAAQIVPAHSIAIVNRVGVGKVALLPFSYSSSQDFVNLADFSVDIEYAAYAVSAIMKQKAKQTQGTSIKGVPQSEILRSNIAIPQSSDEQKAIAALCKTVDILIAAETECESLLKKNKQFYLQKMFV</sequence>
<dbReference type="CDD" id="cd17513">
    <property type="entry name" value="RMtype1_S_AveSPN6ORF1907P_TRD2-CR2_like"/>
    <property type="match status" value="1"/>
</dbReference>
<keyword evidence="3" id="KW-0238">DNA-binding</keyword>
<keyword evidence="6" id="KW-1185">Reference proteome</keyword>
<evidence type="ECO:0000256" key="1">
    <source>
        <dbReference type="ARBA" id="ARBA00010923"/>
    </source>
</evidence>
<name>A0ABN6SGA0_9BIFI</name>
<dbReference type="InterPro" id="IPR000055">
    <property type="entry name" value="Restrct_endonuc_typeI_TRD"/>
</dbReference>